<dbReference type="EMBL" id="BCMH01000004">
    <property type="protein sequence ID" value="GAX03274.1"/>
    <property type="molecule type" value="Genomic_DNA"/>
</dbReference>
<dbReference type="PANTHER" id="PTHR20861:SF1">
    <property type="entry name" value="HOMOSERINE KINASE"/>
    <property type="match status" value="1"/>
</dbReference>
<evidence type="ECO:0000256" key="3">
    <source>
        <dbReference type="ARBA" id="ARBA00012078"/>
    </source>
</evidence>
<feature type="binding site" evidence="13">
    <location>
        <begin position="82"/>
        <end position="92"/>
    </location>
    <ligand>
        <name>ATP</name>
        <dbReference type="ChEBI" id="CHEBI:30616"/>
    </ligand>
</feature>
<reference evidence="16 17" key="1">
    <citation type="submission" date="2015-11" db="EMBL/GenBank/DDBJ databases">
        <title>Draft genome sequences of new species of the genus Lactobacillus isolated from orchardgrass silage.</title>
        <authorList>
            <person name="Tohno M."/>
            <person name="Tanizawa Y."/>
            <person name="Arita M."/>
        </authorList>
    </citation>
    <scope>NUCLEOTIDE SEQUENCE [LARGE SCALE GENOMIC DNA]</scope>
    <source>
        <strain evidence="16 17">IWT140</strain>
    </source>
</reference>
<evidence type="ECO:0000313" key="17">
    <source>
        <dbReference type="Proteomes" id="UP000198430"/>
    </source>
</evidence>
<dbReference type="RefSeq" id="WP_089088251.1">
    <property type="nucleotide sequence ID" value="NZ_BCMH01000004.1"/>
</dbReference>
<evidence type="ECO:0000256" key="1">
    <source>
        <dbReference type="ARBA" id="ARBA00005015"/>
    </source>
</evidence>
<evidence type="ECO:0000256" key="13">
    <source>
        <dbReference type="HAMAP-Rule" id="MF_00384"/>
    </source>
</evidence>
<evidence type="ECO:0000259" key="15">
    <source>
        <dbReference type="Pfam" id="PF08544"/>
    </source>
</evidence>
<dbReference type="InterPro" id="IPR000870">
    <property type="entry name" value="Homoserine_kinase"/>
</dbReference>
<comment type="caution">
    <text evidence="16">The sequence shown here is derived from an EMBL/GenBank/DDBJ whole genome shotgun (WGS) entry which is preliminary data.</text>
</comment>
<keyword evidence="6 13" id="KW-0808">Transferase</keyword>
<dbReference type="InterPro" id="IPR006204">
    <property type="entry name" value="GHMP_kinase_N_dom"/>
</dbReference>
<dbReference type="GO" id="GO:0005524">
    <property type="term" value="F:ATP binding"/>
    <property type="evidence" value="ECO:0007669"/>
    <property type="project" value="UniProtKB-UniRule"/>
</dbReference>
<proteinExistence type="inferred from homology"/>
<keyword evidence="5 13" id="KW-0028">Amino-acid biosynthesis</keyword>
<dbReference type="Pfam" id="PF08544">
    <property type="entry name" value="GHMP_kinases_C"/>
    <property type="match status" value="1"/>
</dbReference>
<comment type="catalytic activity">
    <reaction evidence="11 13">
        <text>L-homoserine + ATP = O-phospho-L-homoserine + ADP + H(+)</text>
        <dbReference type="Rhea" id="RHEA:13985"/>
        <dbReference type="ChEBI" id="CHEBI:15378"/>
        <dbReference type="ChEBI" id="CHEBI:30616"/>
        <dbReference type="ChEBI" id="CHEBI:57476"/>
        <dbReference type="ChEBI" id="CHEBI:57590"/>
        <dbReference type="ChEBI" id="CHEBI:456216"/>
        <dbReference type="EC" id="2.7.1.39"/>
    </reaction>
</comment>
<name>A0A1Z5INE0_9LACO</name>
<comment type="pathway">
    <text evidence="1 13">Amino-acid biosynthesis; L-threonine biosynthesis; L-threonine from L-aspartate: step 4/5.</text>
</comment>
<evidence type="ECO:0000256" key="2">
    <source>
        <dbReference type="ARBA" id="ARBA00007370"/>
    </source>
</evidence>
<dbReference type="NCBIfam" id="TIGR00191">
    <property type="entry name" value="thrB"/>
    <property type="match status" value="1"/>
</dbReference>
<dbReference type="PROSITE" id="PS00627">
    <property type="entry name" value="GHMP_KINASES_ATP"/>
    <property type="match status" value="1"/>
</dbReference>
<dbReference type="PRINTS" id="PR00958">
    <property type="entry name" value="HOMSERKINASE"/>
</dbReference>
<dbReference type="InterPro" id="IPR036554">
    <property type="entry name" value="GHMP_kinase_C_sf"/>
</dbReference>
<evidence type="ECO:0000256" key="12">
    <source>
        <dbReference type="ARBA" id="ARBA00049954"/>
    </source>
</evidence>
<evidence type="ECO:0000256" key="6">
    <source>
        <dbReference type="ARBA" id="ARBA00022679"/>
    </source>
</evidence>
<dbReference type="Gene3D" id="3.30.230.10">
    <property type="match status" value="1"/>
</dbReference>
<evidence type="ECO:0000256" key="9">
    <source>
        <dbReference type="ARBA" id="ARBA00022777"/>
    </source>
</evidence>
<evidence type="ECO:0000256" key="4">
    <source>
        <dbReference type="ARBA" id="ARBA00017858"/>
    </source>
</evidence>
<dbReference type="AlphaFoldDB" id="A0A1Z5INE0"/>
<evidence type="ECO:0000256" key="11">
    <source>
        <dbReference type="ARBA" id="ARBA00049375"/>
    </source>
</evidence>
<dbReference type="PANTHER" id="PTHR20861">
    <property type="entry name" value="HOMOSERINE/4-DIPHOSPHOCYTIDYL-2-C-METHYL-D-ERYTHRITOL KINASE"/>
    <property type="match status" value="1"/>
</dbReference>
<dbReference type="InterPro" id="IPR020568">
    <property type="entry name" value="Ribosomal_Su5_D2-typ_SF"/>
</dbReference>
<comment type="subcellular location">
    <subcellularLocation>
        <location evidence="13">Cytoplasm</location>
    </subcellularLocation>
</comment>
<evidence type="ECO:0000256" key="8">
    <source>
        <dbReference type="ARBA" id="ARBA00022741"/>
    </source>
</evidence>
<dbReference type="Pfam" id="PF00288">
    <property type="entry name" value="GHMP_kinases_N"/>
    <property type="match status" value="1"/>
</dbReference>
<dbReference type="GO" id="GO:0004413">
    <property type="term" value="F:homoserine kinase activity"/>
    <property type="evidence" value="ECO:0007669"/>
    <property type="project" value="UniProtKB-UniRule"/>
</dbReference>
<dbReference type="InterPro" id="IPR013750">
    <property type="entry name" value="GHMP_kinase_C_dom"/>
</dbReference>
<dbReference type="Proteomes" id="UP000198430">
    <property type="component" value="Unassembled WGS sequence"/>
</dbReference>
<feature type="domain" description="GHMP kinase C-terminal" evidence="15">
    <location>
        <begin position="196"/>
        <end position="257"/>
    </location>
</feature>
<evidence type="ECO:0000256" key="7">
    <source>
        <dbReference type="ARBA" id="ARBA00022697"/>
    </source>
</evidence>
<evidence type="ECO:0000256" key="5">
    <source>
        <dbReference type="ARBA" id="ARBA00022605"/>
    </source>
</evidence>
<keyword evidence="10 13" id="KW-0067">ATP-binding</keyword>
<dbReference type="Gene3D" id="3.30.70.890">
    <property type="entry name" value="GHMP kinase, C-terminal domain"/>
    <property type="match status" value="1"/>
</dbReference>
<dbReference type="GO" id="GO:0005737">
    <property type="term" value="C:cytoplasm"/>
    <property type="evidence" value="ECO:0007669"/>
    <property type="project" value="UniProtKB-SubCell"/>
</dbReference>
<gene>
    <name evidence="13 16" type="primary">thrB</name>
    <name evidence="16" type="ORF">IWT140_00876</name>
</gene>
<sequence length="293" mass="31445">MGKIVIRVPATSANLGPGFDSIGVALHLYLTVIVEEKTEKWRVNHALGPDVPNDEQNLIVQSALAVNSKLQPHQLTVMSDIPVSRGLGSSATAIVAGVKIANELGEMDLSLADQISAAAKIKGRPDNVAAALLGDVVVASFDGKDATTIKLNMPENLKMLAFIKNEPILASESRQLLPDNLSQKQAVFGSSVANVMVAALATQNWELASHLMERDQFHEAVRAKLAPELPMIRETAHQFGIYGTYLSGAGTTVSTFGTEPQLIVLRQKLMDMDVKGSLRIFDLDRQGATVNAE</sequence>
<dbReference type="InterPro" id="IPR006203">
    <property type="entry name" value="GHMP_knse_ATP-bd_CS"/>
</dbReference>
<keyword evidence="13" id="KW-0963">Cytoplasm</keyword>
<dbReference type="UniPathway" id="UPA00050">
    <property type="reaction ID" value="UER00064"/>
</dbReference>
<keyword evidence="7 13" id="KW-0791">Threonine biosynthesis</keyword>
<dbReference type="GO" id="GO:0009088">
    <property type="term" value="P:threonine biosynthetic process"/>
    <property type="evidence" value="ECO:0007669"/>
    <property type="project" value="UniProtKB-UniRule"/>
</dbReference>
<keyword evidence="9 13" id="KW-0418">Kinase</keyword>
<dbReference type="SUPFAM" id="SSF55060">
    <property type="entry name" value="GHMP Kinase, C-terminal domain"/>
    <property type="match status" value="1"/>
</dbReference>
<comment type="similarity">
    <text evidence="2 13">Belongs to the GHMP kinase family. Homoserine kinase subfamily.</text>
</comment>
<protein>
    <recommendedName>
        <fullName evidence="4 13">Homoserine kinase</fullName>
        <shortName evidence="13">HK</shortName>
        <shortName evidence="13">HSK</shortName>
        <ecNumber evidence="3 13">2.7.1.39</ecNumber>
    </recommendedName>
</protein>
<evidence type="ECO:0000313" key="16">
    <source>
        <dbReference type="EMBL" id="GAX03274.1"/>
    </source>
</evidence>
<organism evidence="16 17">
    <name type="scientific">Secundilactobacillus pentosiphilus</name>
    <dbReference type="NCBI Taxonomy" id="1714682"/>
    <lineage>
        <taxon>Bacteria</taxon>
        <taxon>Bacillati</taxon>
        <taxon>Bacillota</taxon>
        <taxon>Bacilli</taxon>
        <taxon>Lactobacillales</taxon>
        <taxon>Lactobacillaceae</taxon>
        <taxon>Secundilactobacillus</taxon>
    </lineage>
</organism>
<dbReference type="PIRSF" id="PIRSF000676">
    <property type="entry name" value="Homoser_kin"/>
    <property type="match status" value="1"/>
</dbReference>
<dbReference type="EC" id="2.7.1.39" evidence="3 13"/>
<evidence type="ECO:0000259" key="14">
    <source>
        <dbReference type="Pfam" id="PF00288"/>
    </source>
</evidence>
<accession>A0A1Z5INE0</accession>
<keyword evidence="8 13" id="KW-0547">Nucleotide-binding</keyword>
<feature type="domain" description="GHMP kinase N-terminal" evidence="14">
    <location>
        <begin position="57"/>
        <end position="134"/>
    </location>
</feature>
<evidence type="ECO:0000256" key="10">
    <source>
        <dbReference type="ARBA" id="ARBA00022840"/>
    </source>
</evidence>
<comment type="function">
    <text evidence="12 13">Catalyzes the ATP-dependent phosphorylation of L-homoserine to L-homoserine phosphate.</text>
</comment>
<keyword evidence="17" id="KW-1185">Reference proteome</keyword>
<dbReference type="SUPFAM" id="SSF54211">
    <property type="entry name" value="Ribosomal protein S5 domain 2-like"/>
    <property type="match status" value="1"/>
</dbReference>
<dbReference type="InterPro" id="IPR014721">
    <property type="entry name" value="Ribsml_uS5_D2-typ_fold_subgr"/>
</dbReference>
<dbReference type="HAMAP" id="MF_00384">
    <property type="entry name" value="Homoser_kinase"/>
    <property type="match status" value="1"/>
</dbReference>